<accession>A0ABM7RKD9</accession>
<evidence type="ECO:0000313" key="1">
    <source>
        <dbReference type="EMBL" id="BCX65983.1"/>
    </source>
</evidence>
<dbReference type="RefSeq" id="WP_157755747.1">
    <property type="nucleotide sequence ID" value="NZ_AP017423.2"/>
</dbReference>
<dbReference type="Proteomes" id="UP000218595">
    <property type="component" value="Chromosome"/>
</dbReference>
<evidence type="ECO:0000313" key="2">
    <source>
        <dbReference type="Proteomes" id="UP000218595"/>
    </source>
</evidence>
<keyword evidence="2" id="KW-1185">Reference proteome</keyword>
<name>A0ABM7RKD9_9PSED</name>
<proteinExistence type="predicted"/>
<protein>
    <submittedName>
        <fullName evidence="1">Uncharacterized protein</fullName>
    </submittedName>
</protein>
<dbReference type="EMBL" id="AP017423">
    <property type="protein sequence ID" value="BCX65983.1"/>
    <property type="molecule type" value="Genomic_DNA"/>
</dbReference>
<sequence>MLAMDVNDNAGIQYERVALEFIASKLAPTEETAIPVQFEKVAQCNGKNADC</sequence>
<reference evidence="1 2" key="1">
    <citation type="submission" date="2016-04" db="EMBL/GenBank/DDBJ databases">
        <title>Complete genome sequence of Pseudomonas sp. LAB-08 isolated from TCE contaminated aquifer soil.</title>
        <authorList>
            <person name="Dohra H."/>
            <person name="Suzuki K."/>
            <person name="Fatma A."/>
            <person name="Inuzuka Y."/>
            <person name="Honjo M."/>
            <person name="Tashiro Y."/>
            <person name="Futamata H."/>
        </authorList>
    </citation>
    <scope>NUCLEOTIDE SEQUENCE [LARGE SCALE GENOMIC DNA]</scope>
    <source>
        <strain evidence="1 2">LAB-08</strain>
    </source>
</reference>
<organism evidence="1 2">
    <name type="scientific">Pseudomonas izuensis</name>
    <dbReference type="NCBI Taxonomy" id="2684212"/>
    <lineage>
        <taxon>Bacteria</taxon>
        <taxon>Pseudomonadati</taxon>
        <taxon>Pseudomonadota</taxon>
        <taxon>Gammaproteobacteria</taxon>
        <taxon>Pseudomonadales</taxon>
        <taxon>Pseudomonadaceae</taxon>
        <taxon>Pseudomonas</taxon>
    </lineage>
</organism>
<gene>
    <name evidence="1" type="ORF">LAB08_R05900</name>
</gene>